<dbReference type="PANTHER" id="PTHR12151">
    <property type="entry name" value="ELECTRON TRANSPORT PROTIN SCO1/SENC FAMILY MEMBER"/>
    <property type="match status" value="1"/>
</dbReference>
<evidence type="ECO:0000259" key="4">
    <source>
        <dbReference type="PROSITE" id="PS51352"/>
    </source>
</evidence>
<protein>
    <submittedName>
        <fullName evidence="5">SCO family protein</fullName>
    </submittedName>
</protein>
<dbReference type="PROSITE" id="PS51352">
    <property type="entry name" value="THIOREDOXIN_2"/>
    <property type="match status" value="1"/>
</dbReference>
<dbReference type="PANTHER" id="PTHR12151:SF25">
    <property type="entry name" value="LINALOOL DEHYDRATASE_ISOMERASE DOMAIN-CONTAINING PROTEIN"/>
    <property type="match status" value="1"/>
</dbReference>
<dbReference type="Proteomes" id="UP001597214">
    <property type="component" value="Unassembled WGS sequence"/>
</dbReference>
<name>A0ABW4LMZ6_9BACI</name>
<sequence>MNKRVLRIYFLISIVGLLAVYFFWPKYEKLPILETVSSFQLENVHGGTYSLNNEKIKLVTFFYTHCPDICPMTMMDLMKLQAQLQKEGIFGNKVELVAISLDPENDTPKVIKRYSEGFSADPLGWKWLRGSEGDTKEIANSLKMQYQKLEGDFFSHSTTMFLLDDENNIRALYDMAISDNPIDTTKILEDISILIEGY</sequence>
<accession>A0ABW4LMZ6</accession>
<dbReference type="RefSeq" id="WP_377926529.1">
    <property type="nucleotide sequence ID" value="NZ_JBHUEM010000003.1"/>
</dbReference>
<dbReference type="Pfam" id="PF02630">
    <property type="entry name" value="SCO1-SenC"/>
    <property type="match status" value="1"/>
</dbReference>
<dbReference type="SUPFAM" id="SSF52833">
    <property type="entry name" value="Thioredoxin-like"/>
    <property type="match status" value="1"/>
</dbReference>
<reference evidence="6" key="1">
    <citation type="journal article" date="2019" name="Int. J. Syst. Evol. Microbiol.">
        <title>The Global Catalogue of Microorganisms (GCM) 10K type strain sequencing project: providing services to taxonomists for standard genome sequencing and annotation.</title>
        <authorList>
            <consortium name="The Broad Institute Genomics Platform"/>
            <consortium name="The Broad Institute Genome Sequencing Center for Infectious Disease"/>
            <person name="Wu L."/>
            <person name="Ma J."/>
        </authorList>
    </citation>
    <scope>NUCLEOTIDE SEQUENCE [LARGE SCALE GENOMIC DNA]</scope>
    <source>
        <strain evidence="6">CCUG 49339</strain>
    </source>
</reference>
<dbReference type="Gene3D" id="3.40.30.10">
    <property type="entry name" value="Glutaredoxin"/>
    <property type="match status" value="1"/>
</dbReference>
<proteinExistence type="inferred from homology"/>
<evidence type="ECO:0000256" key="3">
    <source>
        <dbReference type="SAM" id="Phobius"/>
    </source>
</evidence>
<dbReference type="CDD" id="cd02968">
    <property type="entry name" value="SCO"/>
    <property type="match status" value="1"/>
</dbReference>
<feature type="transmembrane region" description="Helical" evidence="3">
    <location>
        <begin position="6"/>
        <end position="24"/>
    </location>
</feature>
<gene>
    <name evidence="5" type="ORF">ACFSCX_02535</name>
</gene>
<keyword evidence="2" id="KW-0186">Copper</keyword>
<keyword evidence="6" id="KW-1185">Reference proteome</keyword>
<keyword evidence="3" id="KW-1133">Transmembrane helix</keyword>
<dbReference type="InterPro" id="IPR003782">
    <property type="entry name" value="SCO1/SenC"/>
</dbReference>
<feature type="domain" description="Thioredoxin" evidence="4">
    <location>
        <begin position="30"/>
        <end position="196"/>
    </location>
</feature>
<keyword evidence="3" id="KW-0472">Membrane</keyword>
<comment type="caution">
    <text evidence="5">The sequence shown here is derived from an EMBL/GenBank/DDBJ whole genome shotgun (WGS) entry which is preliminary data.</text>
</comment>
<evidence type="ECO:0000313" key="5">
    <source>
        <dbReference type="EMBL" id="MFD1735430.1"/>
    </source>
</evidence>
<keyword evidence="3" id="KW-0812">Transmembrane</keyword>
<evidence type="ECO:0000256" key="2">
    <source>
        <dbReference type="ARBA" id="ARBA00023008"/>
    </source>
</evidence>
<evidence type="ECO:0000313" key="6">
    <source>
        <dbReference type="Proteomes" id="UP001597214"/>
    </source>
</evidence>
<dbReference type="InterPro" id="IPR036249">
    <property type="entry name" value="Thioredoxin-like_sf"/>
</dbReference>
<dbReference type="EMBL" id="JBHUEM010000003">
    <property type="protein sequence ID" value="MFD1735430.1"/>
    <property type="molecule type" value="Genomic_DNA"/>
</dbReference>
<comment type="similarity">
    <text evidence="1">Belongs to the SCO1/2 family.</text>
</comment>
<dbReference type="InterPro" id="IPR013766">
    <property type="entry name" value="Thioredoxin_domain"/>
</dbReference>
<organism evidence="5 6">
    <name type="scientific">Bacillus salitolerans</name>
    <dbReference type="NCBI Taxonomy" id="1437434"/>
    <lineage>
        <taxon>Bacteria</taxon>
        <taxon>Bacillati</taxon>
        <taxon>Bacillota</taxon>
        <taxon>Bacilli</taxon>
        <taxon>Bacillales</taxon>
        <taxon>Bacillaceae</taxon>
        <taxon>Bacillus</taxon>
    </lineage>
</organism>
<evidence type="ECO:0000256" key="1">
    <source>
        <dbReference type="ARBA" id="ARBA00010996"/>
    </source>
</evidence>